<reference evidence="2 3" key="1">
    <citation type="journal article" date="2019" name="G3 (Bethesda)">
        <title>Sequencing of a Wild Apple (Malus baccata) Genome Unravels the Differences Between Cultivated and Wild Apple Species Regarding Disease Resistance and Cold Tolerance.</title>
        <authorList>
            <person name="Chen X."/>
        </authorList>
    </citation>
    <scope>NUCLEOTIDE SEQUENCE [LARGE SCALE GENOMIC DNA]</scope>
    <source>
        <strain evidence="3">cv. Shandingzi</strain>
        <tissue evidence="2">Leaves</tissue>
    </source>
</reference>
<dbReference type="Proteomes" id="UP000315295">
    <property type="component" value="Unassembled WGS sequence"/>
</dbReference>
<feature type="region of interest" description="Disordered" evidence="1">
    <location>
        <begin position="1"/>
        <end position="38"/>
    </location>
</feature>
<feature type="compositionally biased region" description="Polar residues" evidence="1">
    <location>
        <begin position="1"/>
        <end position="15"/>
    </location>
</feature>
<gene>
    <name evidence="2" type="ORF">C1H46_034733</name>
</gene>
<evidence type="ECO:0000313" key="3">
    <source>
        <dbReference type="Proteomes" id="UP000315295"/>
    </source>
</evidence>
<evidence type="ECO:0000313" key="2">
    <source>
        <dbReference type="EMBL" id="TQD79705.1"/>
    </source>
</evidence>
<protein>
    <submittedName>
        <fullName evidence="2">Uncharacterized protein</fullName>
    </submittedName>
</protein>
<accession>A0A540KZQ9</accession>
<name>A0A540KZQ9_MALBA</name>
<dbReference type="EMBL" id="VIEB01000843">
    <property type="protein sequence ID" value="TQD79705.1"/>
    <property type="molecule type" value="Genomic_DNA"/>
</dbReference>
<dbReference type="AlphaFoldDB" id="A0A540KZQ9"/>
<sequence length="101" mass="11277">MTVNQGLKHSTSMETESSEQCDKSELTRATRPKTGANTAEFIPSFTSTSCSNPTATVADRVEAEPLEEGVLSLFFISLLHMYTCTDMITRYLPHQPKWLEC</sequence>
<organism evidence="2 3">
    <name type="scientific">Malus baccata</name>
    <name type="common">Siberian crab apple</name>
    <name type="synonym">Pyrus baccata</name>
    <dbReference type="NCBI Taxonomy" id="106549"/>
    <lineage>
        <taxon>Eukaryota</taxon>
        <taxon>Viridiplantae</taxon>
        <taxon>Streptophyta</taxon>
        <taxon>Embryophyta</taxon>
        <taxon>Tracheophyta</taxon>
        <taxon>Spermatophyta</taxon>
        <taxon>Magnoliopsida</taxon>
        <taxon>eudicotyledons</taxon>
        <taxon>Gunneridae</taxon>
        <taxon>Pentapetalae</taxon>
        <taxon>rosids</taxon>
        <taxon>fabids</taxon>
        <taxon>Rosales</taxon>
        <taxon>Rosaceae</taxon>
        <taxon>Amygdaloideae</taxon>
        <taxon>Maleae</taxon>
        <taxon>Malus</taxon>
    </lineage>
</organism>
<comment type="caution">
    <text evidence="2">The sequence shown here is derived from an EMBL/GenBank/DDBJ whole genome shotgun (WGS) entry which is preliminary data.</text>
</comment>
<keyword evidence="3" id="KW-1185">Reference proteome</keyword>
<evidence type="ECO:0000256" key="1">
    <source>
        <dbReference type="SAM" id="MobiDB-lite"/>
    </source>
</evidence>
<proteinExistence type="predicted"/>